<protein>
    <submittedName>
        <fullName evidence="5">LCP family protein</fullName>
    </submittedName>
</protein>
<keyword evidence="6" id="KW-1185">Reference proteome</keyword>
<proteinExistence type="inferred from homology"/>
<feature type="domain" description="Cell envelope-related transcriptional attenuator" evidence="3">
    <location>
        <begin position="70"/>
        <end position="226"/>
    </location>
</feature>
<feature type="region of interest" description="Disordered" evidence="2">
    <location>
        <begin position="308"/>
        <end position="337"/>
    </location>
</feature>
<comment type="caution">
    <text evidence="5">The sequence shown here is derived from an EMBL/GenBank/DDBJ whole genome shotgun (WGS) entry which is preliminary data.</text>
</comment>
<dbReference type="Pfam" id="PF13399">
    <property type="entry name" value="LytR_C"/>
    <property type="match status" value="1"/>
</dbReference>
<dbReference type="NCBIfam" id="TIGR00350">
    <property type="entry name" value="lytR_cpsA_psr"/>
    <property type="match status" value="1"/>
</dbReference>
<name>A0ABU2H348_9ACTN</name>
<evidence type="ECO:0000313" key="5">
    <source>
        <dbReference type="EMBL" id="MDS1269726.1"/>
    </source>
</evidence>
<evidence type="ECO:0000259" key="4">
    <source>
        <dbReference type="Pfam" id="PF13399"/>
    </source>
</evidence>
<feature type="domain" description="LytR/CpsA/Psr regulator C-terminal" evidence="4">
    <location>
        <begin position="341"/>
        <end position="426"/>
    </location>
</feature>
<dbReference type="Gene3D" id="3.30.70.2390">
    <property type="match status" value="1"/>
</dbReference>
<comment type="similarity">
    <text evidence="1">Belongs to the LytR/CpsA/Psr (LCP) family.</text>
</comment>
<dbReference type="InterPro" id="IPR050922">
    <property type="entry name" value="LytR/CpsA/Psr_CW_biosynth"/>
</dbReference>
<evidence type="ECO:0000256" key="1">
    <source>
        <dbReference type="ARBA" id="ARBA00006068"/>
    </source>
</evidence>
<organism evidence="5 6">
    <name type="scientific">Lipingzhangella rawalii</name>
    <dbReference type="NCBI Taxonomy" id="2055835"/>
    <lineage>
        <taxon>Bacteria</taxon>
        <taxon>Bacillati</taxon>
        <taxon>Actinomycetota</taxon>
        <taxon>Actinomycetes</taxon>
        <taxon>Streptosporangiales</taxon>
        <taxon>Nocardiopsidaceae</taxon>
        <taxon>Lipingzhangella</taxon>
    </lineage>
</organism>
<dbReference type="EMBL" id="JAVLVT010000002">
    <property type="protein sequence ID" value="MDS1269726.1"/>
    <property type="molecule type" value="Genomic_DNA"/>
</dbReference>
<sequence length="470" mass="49642">MATTGAVIASGLTAYGLYHDLYGNITQEAIDTDSFEDRPSQIEGSMNVLIIGSDERTGENSEYGDAEGERPDTLIIAHVTPEQETATLVNIPRDSVVELQACAASDDRPGMDAGRNMIGLALTLGGPPCLWNNVEQLTGLHIDHYIHMDFHGFSDMVDALGGVEMCIPEPISDEKAHLELDAGQQVLDGEEALGFVRARYALGDGSDTSRIERQQQFMGAMAEQASSSEVIANPGNLYDFLSAVTQSITTDDEFSPDTMADLAIGMREVDMSDIEFVTVPHGEAPDNPNRIIWREPDAQELFDSVRQDSPLTDPEEDEADTDDSSNGGDDGGDAPDVAPEEVTVEVLNGTGVSGLAGQTAEELRALGFTVADTGNPQGTAPQATTVLHSPDRAQHARALADALSTASVVEDATLGTSVQLVLADDWDGVTGTADTHGESAQEEDAADAADGASGHDADTRTAADDAEFVC</sequence>
<dbReference type="Pfam" id="PF03816">
    <property type="entry name" value="LytR_cpsA_psr"/>
    <property type="match status" value="1"/>
</dbReference>
<dbReference type="PANTHER" id="PTHR33392">
    <property type="entry name" value="POLYISOPRENYL-TEICHOIC ACID--PEPTIDOGLYCAN TEICHOIC ACID TRANSFERASE TAGU"/>
    <property type="match status" value="1"/>
</dbReference>
<dbReference type="PANTHER" id="PTHR33392:SF6">
    <property type="entry name" value="POLYISOPRENYL-TEICHOIC ACID--PEPTIDOGLYCAN TEICHOIC ACID TRANSFERASE TAGU"/>
    <property type="match status" value="1"/>
</dbReference>
<evidence type="ECO:0000259" key="3">
    <source>
        <dbReference type="Pfam" id="PF03816"/>
    </source>
</evidence>
<evidence type="ECO:0000313" key="6">
    <source>
        <dbReference type="Proteomes" id="UP001250214"/>
    </source>
</evidence>
<dbReference type="RefSeq" id="WP_310911275.1">
    <property type="nucleotide sequence ID" value="NZ_JAVLVT010000002.1"/>
</dbReference>
<dbReference type="InterPro" id="IPR004474">
    <property type="entry name" value="LytR_CpsA_psr"/>
</dbReference>
<feature type="compositionally biased region" description="Basic and acidic residues" evidence="2">
    <location>
        <begin position="453"/>
        <end position="463"/>
    </location>
</feature>
<feature type="compositionally biased region" description="Acidic residues" evidence="2">
    <location>
        <begin position="313"/>
        <end position="323"/>
    </location>
</feature>
<evidence type="ECO:0000256" key="2">
    <source>
        <dbReference type="SAM" id="MobiDB-lite"/>
    </source>
</evidence>
<feature type="region of interest" description="Disordered" evidence="2">
    <location>
        <begin position="431"/>
        <end position="470"/>
    </location>
</feature>
<dbReference type="Proteomes" id="UP001250214">
    <property type="component" value="Unassembled WGS sequence"/>
</dbReference>
<accession>A0ABU2H348</accession>
<reference evidence="6" key="1">
    <citation type="submission" date="2023-07" db="EMBL/GenBank/DDBJ databases">
        <title>Novel species in the genus Lipingzhangella isolated from Sambhar Salt Lake.</title>
        <authorList>
            <person name="Jiya N."/>
            <person name="Kajale S."/>
            <person name="Sharma A."/>
        </authorList>
    </citation>
    <scope>NUCLEOTIDE SEQUENCE [LARGE SCALE GENOMIC DNA]</scope>
    <source>
        <strain evidence="6">LS1_29</strain>
    </source>
</reference>
<gene>
    <name evidence="5" type="ORF">RIF23_05400</name>
</gene>
<dbReference type="Gene3D" id="3.40.630.190">
    <property type="entry name" value="LCP protein"/>
    <property type="match status" value="1"/>
</dbReference>
<dbReference type="InterPro" id="IPR027381">
    <property type="entry name" value="LytR/CpsA/Psr_C"/>
</dbReference>